<dbReference type="GO" id="GO:0006508">
    <property type="term" value="P:proteolysis"/>
    <property type="evidence" value="ECO:0007669"/>
    <property type="project" value="InterPro"/>
</dbReference>
<accession>A0A3R6YQY2</accession>
<dbReference type="InterPro" id="IPR001254">
    <property type="entry name" value="Trypsin_dom"/>
</dbReference>
<evidence type="ECO:0000259" key="5">
    <source>
        <dbReference type="PROSITE" id="PS50240"/>
    </source>
</evidence>
<evidence type="ECO:0000256" key="1">
    <source>
        <dbReference type="ARBA" id="ARBA00022729"/>
    </source>
</evidence>
<evidence type="ECO:0000256" key="2">
    <source>
        <dbReference type="ARBA" id="ARBA00023026"/>
    </source>
</evidence>
<evidence type="ECO:0000256" key="4">
    <source>
        <dbReference type="ARBA" id="ARBA00023180"/>
    </source>
</evidence>
<dbReference type="VEuPathDB" id="FungiDB:H310_14264"/>
<dbReference type="AlphaFoldDB" id="A0A3R6YQY2"/>
<feature type="domain" description="Peptidase S1" evidence="5">
    <location>
        <begin position="50"/>
        <end position="266"/>
    </location>
</feature>
<evidence type="ECO:0000313" key="6">
    <source>
        <dbReference type="EMBL" id="RHY16445.1"/>
    </source>
</evidence>
<keyword evidence="3" id="KW-1015">Disulfide bond</keyword>
<keyword evidence="4" id="KW-0325">Glycoprotein</keyword>
<reference evidence="6 7" key="1">
    <citation type="submission" date="2018-08" db="EMBL/GenBank/DDBJ databases">
        <title>Aphanomyces genome sequencing and annotation.</title>
        <authorList>
            <person name="Minardi D."/>
            <person name="Oidtmann B."/>
            <person name="Van Der Giezen M."/>
            <person name="Studholme D.J."/>
        </authorList>
    </citation>
    <scope>NUCLEOTIDE SEQUENCE [LARGE SCALE GENOMIC DNA]</scope>
    <source>
        <strain evidence="6 7">NJM0002</strain>
    </source>
</reference>
<dbReference type="EMBL" id="QUSY01003736">
    <property type="protein sequence ID" value="RHY16445.1"/>
    <property type="molecule type" value="Genomic_DNA"/>
</dbReference>
<proteinExistence type="predicted"/>
<dbReference type="Pfam" id="PF00089">
    <property type="entry name" value="Trypsin"/>
    <property type="match status" value="1"/>
</dbReference>
<evidence type="ECO:0000256" key="3">
    <source>
        <dbReference type="ARBA" id="ARBA00023157"/>
    </source>
</evidence>
<organism evidence="6 7">
    <name type="scientific">Aphanomyces invadans</name>
    <dbReference type="NCBI Taxonomy" id="157072"/>
    <lineage>
        <taxon>Eukaryota</taxon>
        <taxon>Sar</taxon>
        <taxon>Stramenopiles</taxon>
        <taxon>Oomycota</taxon>
        <taxon>Saprolegniomycetes</taxon>
        <taxon>Saprolegniales</taxon>
        <taxon>Verrucalvaceae</taxon>
        <taxon>Aphanomyces</taxon>
    </lineage>
</organism>
<protein>
    <recommendedName>
        <fullName evidence="5">Peptidase S1 domain-containing protein</fullName>
    </recommendedName>
</protein>
<dbReference type="InterPro" id="IPR043504">
    <property type="entry name" value="Peptidase_S1_PA_chymotrypsin"/>
</dbReference>
<dbReference type="PANTHER" id="PTHR24276:SF98">
    <property type="entry name" value="FI18310P1-RELATED"/>
    <property type="match status" value="1"/>
</dbReference>
<dbReference type="InterPro" id="IPR009003">
    <property type="entry name" value="Peptidase_S1_PA"/>
</dbReference>
<gene>
    <name evidence="6" type="ORF">DYB32_010646</name>
</gene>
<dbReference type="PROSITE" id="PS50240">
    <property type="entry name" value="TRYPSIN_DOM"/>
    <property type="match status" value="1"/>
</dbReference>
<dbReference type="Gene3D" id="2.40.10.10">
    <property type="entry name" value="Trypsin-like serine proteases"/>
    <property type="match status" value="1"/>
</dbReference>
<name>A0A3R6YQY2_9STRA</name>
<keyword evidence="1" id="KW-0732">Signal</keyword>
<dbReference type="InterPro" id="IPR050430">
    <property type="entry name" value="Peptidase_S1"/>
</dbReference>
<keyword evidence="2" id="KW-0843">Virulence</keyword>
<dbReference type="SMART" id="SM00020">
    <property type="entry name" value="Tryp_SPc"/>
    <property type="match status" value="1"/>
</dbReference>
<dbReference type="Proteomes" id="UP000285060">
    <property type="component" value="Unassembled WGS sequence"/>
</dbReference>
<keyword evidence="7" id="KW-1185">Reference proteome</keyword>
<sequence>MLGRIECCRGECTVSHRRVGLEYLVAHRFHIDLLCCHCAIYVDMTTLLALAALSAECQATLIARKVLLTSVYCADSSLNYASIGSRYSSGDKDGERIKIVKKTVHPQYNEETLDYNFAILELETESKFPPAALNWDEDAATEPGTVSWVRGFGAPATVDEISGSIAFVRQNSPVLLQAEATILSNDDCQKATKNRAKIFDSMLCTKGANHDACTNYDGGPLVIARDGVEYVAGVLSRPLGCIYAKNHPNVYSRVSVAREFIKPFLPDTPTIPKVAC</sequence>
<dbReference type="SUPFAM" id="SSF50494">
    <property type="entry name" value="Trypsin-like serine proteases"/>
    <property type="match status" value="1"/>
</dbReference>
<evidence type="ECO:0000313" key="7">
    <source>
        <dbReference type="Proteomes" id="UP000285060"/>
    </source>
</evidence>
<dbReference type="GO" id="GO:0004252">
    <property type="term" value="F:serine-type endopeptidase activity"/>
    <property type="evidence" value="ECO:0007669"/>
    <property type="project" value="InterPro"/>
</dbReference>
<dbReference type="PANTHER" id="PTHR24276">
    <property type="entry name" value="POLYSERASE-RELATED"/>
    <property type="match status" value="1"/>
</dbReference>
<comment type="caution">
    <text evidence="6">The sequence shown here is derived from an EMBL/GenBank/DDBJ whole genome shotgun (WGS) entry which is preliminary data.</text>
</comment>